<sequence>MNKNTHKNILHHFTELKVWQEAHNLYLLALIDVEKFPRGRGAYNLID</sequence>
<dbReference type="Proteomes" id="UP000501926">
    <property type="component" value="Chromosome"/>
</dbReference>
<reference evidence="1 2" key="1">
    <citation type="submission" date="2020-02" db="EMBL/GenBank/DDBJ databases">
        <title>Newly sequenced genome of strain CSTR1 showed variability in Candidatus Kuenenia stuttgartiensis genomes.</title>
        <authorList>
            <person name="Ding C."/>
            <person name="Adrian L."/>
        </authorList>
    </citation>
    <scope>NUCLEOTIDE SEQUENCE [LARGE SCALE GENOMIC DNA]</scope>
    <source>
        <strain evidence="1 2">CSTR1</strain>
    </source>
</reference>
<name>A0A6G7GQ62_KUEST</name>
<protein>
    <submittedName>
        <fullName evidence="1">Uncharacterized protein</fullName>
    </submittedName>
</protein>
<dbReference type="AlphaFoldDB" id="A0A6G7GQ62"/>
<proteinExistence type="predicted"/>
<dbReference type="EMBL" id="CP049055">
    <property type="protein sequence ID" value="QII11686.1"/>
    <property type="molecule type" value="Genomic_DNA"/>
</dbReference>
<accession>A0A6G7GQ62</accession>
<organism evidence="1 2">
    <name type="scientific">Kuenenia stuttgartiensis</name>
    <dbReference type="NCBI Taxonomy" id="174633"/>
    <lineage>
        <taxon>Bacteria</taxon>
        <taxon>Pseudomonadati</taxon>
        <taxon>Planctomycetota</taxon>
        <taxon>Candidatus Brocadiia</taxon>
        <taxon>Candidatus Brocadiales</taxon>
        <taxon>Candidatus Brocadiaceae</taxon>
        <taxon>Candidatus Kuenenia</taxon>
    </lineage>
</organism>
<evidence type="ECO:0000313" key="1">
    <source>
        <dbReference type="EMBL" id="QII11686.1"/>
    </source>
</evidence>
<gene>
    <name evidence="1" type="ORF">KsCSTR_23070</name>
</gene>
<evidence type="ECO:0000313" key="2">
    <source>
        <dbReference type="Proteomes" id="UP000501926"/>
    </source>
</evidence>